<gene>
    <name evidence="3" type="ORF">NEOLEDRAFT_543676</name>
</gene>
<dbReference type="InParanoid" id="A0A165R7E0"/>
<evidence type="ECO:0000256" key="1">
    <source>
        <dbReference type="SAM" id="MobiDB-lite"/>
    </source>
</evidence>
<accession>A0A165R7E0</accession>
<organism evidence="3 4">
    <name type="scientific">Neolentinus lepideus HHB14362 ss-1</name>
    <dbReference type="NCBI Taxonomy" id="1314782"/>
    <lineage>
        <taxon>Eukaryota</taxon>
        <taxon>Fungi</taxon>
        <taxon>Dikarya</taxon>
        <taxon>Basidiomycota</taxon>
        <taxon>Agaricomycotina</taxon>
        <taxon>Agaricomycetes</taxon>
        <taxon>Gloeophyllales</taxon>
        <taxon>Gloeophyllaceae</taxon>
        <taxon>Neolentinus</taxon>
    </lineage>
</organism>
<dbReference type="Pfam" id="PF20415">
    <property type="entry name" value="DUF6699"/>
    <property type="match status" value="1"/>
</dbReference>
<evidence type="ECO:0000313" key="4">
    <source>
        <dbReference type="Proteomes" id="UP000076761"/>
    </source>
</evidence>
<name>A0A165R7E0_9AGAM</name>
<sequence>MFKKLKKFIDADPDAPKMGTVPLPEVEDVVVLTAVQDKPSQSKWRDDCMSDGELMTRPRKPSIVRTSTPAPRSATPAPKPVKVVDVPSRPAAPKASNNSGNVKNLHWLLLPYDSRISKGFLEYDFAYHIDRIRLRSLHGHTRPLNDVDLHKPAADERVTQMTITCAELPWWHVRVRRPEGVRIVDVLDGIHQTYYRPLTEADKDKIGSEKIAACEGAFRRRCRAAPALDEWEHSQGMRRVDLLRGKTMFLGLIRHPQSGQAGDLWLLYLGKTRDPELRYASGRPVY</sequence>
<dbReference type="Proteomes" id="UP000076761">
    <property type="component" value="Unassembled WGS sequence"/>
</dbReference>
<dbReference type="STRING" id="1314782.A0A165R7E0"/>
<dbReference type="InterPro" id="IPR046522">
    <property type="entry name" value="DUF6699"/>
</dbReference>
<evidence type="ECO:0000259" key="2">
    <source>
        <dbReference type="Pfam" id="PF20415"/>
    </source>
</evidence>
<reference evidence="3 4" key="1">
    <citation type="journal article" date="2016" name="Mol. Biol. Evol.">
        <title>Comparative Genomics of Early-Diverging Mushroom-Forming Fungi Provides Insights into the Origins of Lignocellulose Decay Capabilities.</title>
        <authorList>
            <person name="Nagy L.G."/>
            <person name="Riley R."/>
            <person name="Tritt A."/>
            <person name="Adam C."/>
            <person name="Daum C."/>
            <person name="Floudas D."/>
            <person name="Sun H."/>
            <person name="Yadav J.S."/>
            <person name="Pangilinan J."/>
            <person name="Larsson K.H."/>
            <person name="Matsuura K."/>
            <person name="Barry K."/>
            <person name="Labutti K."/>
            <person name="Kuo R."/>
            <person name="Ohm R.A."/>
            <person name="Bhattacharya S.S."/>
            <person name="Shirouzu T."/>
            <person name="Yoshinaga Y."/>
            <person name="Martin F.M."/>
            <person name="Grigoriev I.V."/>
            <person name="Hibbett D.S."/>
        </authorList>
    </citation>
    <scope>NUCLEOTIDE SEQUENCE [LARGE SCALE GENOMIC DNA]</scope>
    <source>
        <strain evidence="3 4">HHB14362 ss-1</strain>
    </source>
</reference>
<protein>
    <recommendedName>
        <fullName evidence="2">DUF6699 domain-containing protein</fullName>
    </recommendedName>
</protein>
<dbReference type="OrthoDB" id="3241567at2759"/>
<dbReference type="AlphaFoldDB" id="A0A165R7E0"/>
<feature type="region of interest" description="Disordered" evidence="1">
    <location>
        <begin position="41"/>
        <end position="98"/>
    </location>
</feature>
<feature type="region of interest" description="Disordered" evidence="1">
    <location>
        <begin position="1"/>
        <end position="21"/>
    </location>
</feature>
<feature type="compositionally biased region" description="Low complexity" evidence="1">
    <location>
        <begin position="65"/>
        <end position="87"/>
    </location>
</feature>
<proteinExistence type="predicted"/>
<evidence type="ECO:0000313" key="3">
    <source>
        <dbReference type="EMBL" id="KZT23408.1"/>
    </source>
</evidence>
<keyword evidence="4" id="KW-1185">Reference proteome</keyword>
<feature type="domain" description="DUF6699" evidence="2">
    <location>
        <begin position="121"/>
        <end position="255"/>
    </location>
</feature>
<dbReference type="EMBL" id="KV425585">
    <property type="protein sequence ID" value="KZT23408.1"/>
    <property type="molecule type" value="Genomic_DNA"/>
</dbReference>